<name>A0A0F9KJC4_9ZZZZ</name>
<reference evidence="1" key="1">
    <citation type="journal article" date="2015" name="Nature">
        <title>Complex archaea that bridge the gap between prokaryotes and eukaryotes.</title>
        <authorList>
            <person name="Spang A."/>
            <person name="Saw J.H."/>
            <person name="Jorgensen S.L."/>
            <person name="Zaremba-Niedzwiedzka K."/>
            <person name="Martijn J."/>
            <person name="Lind A.E."/>
            <person name="van Eijk R."/>
            <person name="Schleper C."/>
            <person name="Guy L."/>
            <person name="Ettema T.J."/>
        </authorList>
    </citation>
    <scope>NUCLEOTIDE SEQUENCE</scope>
</reference>
<proteinExistence type="predicted"/>
<accession>A0A0F9KJC4</accession>
<dbReference type="AlphaFoldDB" id="A0A0F9KJC4"/>
<sequence>MAKAEFARATLTYNAVEIGIFDLTIDSTFSEIDTTDTETSTGESEFLGGKQVHTISFSTYKDAGSADLVLNQTSANSCIITIVSASAGDDTLYTGNLVLLNKSITGNIDGAVQLAYSGKISGALAETQPA</sequence>
<protein>
    <submittedName>
        <fullName evidence="1">Uncharacterized protein</fullName>
    </submittedName>
</protein>
<comment type="caution">
    <text evidence="1">The sequence shown here is derived from an EMBL/GenBank/DDBJ whole genome shotgun (WGS) entry which is preliminary data.</text>
</comment>
<gene>
    <name evidence="1" type="ORF">LCGC14_1696210</name>
</gene>
<organism evidence="1">
    <name type="scientific">marine sediment metagenome</name>
    <dbReference type="NCBI Taxonomy" id="412755"/>
    <lineage>
        <taxon>unclassified sequences</taxon>
        <taxon>metagenomes</taxon>
        <taxon>ecological metagenomes</taxon>
    </lineage>
</organism>
<evidence type="ECO:0000313" key="1">
    <source>
        <dbReference type="EMBL" id="KKM15425.1"/>
    </source>
</evidence>
<dbReference type="EMBL" id="LAZR01014911">
    <property type="protein sequence ID" value="KKM15425.1"/>
    <property type="molecule type" value="Genomic_DNA"/>
</dbReference>